<sequence>MELNQGRDITDNKKDFCKSRHRKRKTTKNVTQFLLVAGNLMAQEKVAVLNSFFAPVCSARDSLQESWLPEIKGKGWRKECIPFVEGNQIRQYLFKLDIQNSMGLDEMHPEVLRKIIIRRSPSGLEEGKCHPCVQERQEGEIKELQASQPCLNPQKSDGAANPAKHFPGTFPKGKEVIMSSVHDSPKKHPACQLSKRSDWPGRQGENSGYCLPGLTLSPIKILIDKLLIQGLDEVN</sequence>
<proteinExistence type="predicted"/>
<reference evidence="2" key="1">
    <citation type="submission" date="2019-04" db="EMBL/GenBank/DDBJ databases">
        <title>Genome assembly of Zosterops borbonicus 15179.</title>
        <authorList>
            <person name="Leroy T."/>
            <person name="Anselmetti Y."/>
            <person name="Tilak M.-K."/>
            <person name="Nabholz B."/>
        </authorList>
    </citation>
    <scope>NUCLEOTIDE SEQUENCE</scope>
    <source>
        <strain evidence="2">HGM_15179</strain>
        <tissue evidence="2">Muscle</tissue>
    </source>
</reference>
<comment type="caution">
    <text evidence="2">The sequence shown here is derived from an EMBL/GenBank/DDBJ whole genome shotgun (WGS) entry which is preliminary data.</text>
</comment>
<dbReference type="AlphaFoldDB" id="A0A8K1GCD4"/>
<dbReference type="EMBL" id="SWJQ01000379">
    <property type="protein sequence ID" value="TRZ15220.1"/>
    <property type="molecule type" value="Genomic_DNA"/>
</dbReference>
<accession>A0A8K1GCD4</accession>
<gene>
    <name evidence="2" type="ORF">HGM15179_011878</name>
</gene>
<feature type="compositionally biased region" description="Basic and acidic residues" evidence="1">
    <location>
        <begin position="8"/>
        <end position="18"/>
    </location>
</feature>
<name>A0A8K1GCD4_9PASS</name>
<feature type="region of interest" description="Disordered" evidence="1">
    <location>
        <begin position="181"/>
        <end position="202"/>
    </location>
</feature>
<evidence type="ECO:0000313" key="2">
    <source>
        <dbReference type="EMBL" id="TRZ15220.1"/>
    </source>
</evidence>
<protein>
    <submittedName>
        <fullName evidence="2">Uncharacterized protein</fullName>
    </submittedName>
</protein>
<organism evidence="2 3">
    <name type="scientific">Zosterops borbonicus</name>
    <dbReference type="NCBI Taxonomy" id="364589"/>
    <lineage>
        <taxon>Eukaryota</taxon>
        <taxon>Metazoa</taxon>
        <taxon>Chordata</taxon>
        <taxon>Craniata</taxon>
        <taxon>Vertebrata</taxon>
        <taxon>Euteleostomi</taxon>
        <taxon>Archelosauria</taxon>
        <taxon>Archosauria</taxon>
        <taxon>Dinosauria</taxon>
        <taxon>Saurischia</taxon>
        <taxon>Theropoda</taxon>
        <taxon>Coelurosauria</taxon>
        <taxon>Aves</taxon>
        <taxon>Neognathae</taxon>
        <taxon>Neoaves</taxon>
        <taxon>Telluraves</taxon>
        <taxon>Australaves</taxon>
        <taxon>Passeriformes</taxon>
        <taxon>Sylvioidea</taxon>
        <taxon>Zosteropidae</taxon>
        <taxon>Zosterops</taxon>
    </lineage>
</organism>
<feature type="region of interest" description="Disordered" evidence="1">
    <location>
        <begin position="1"/>
        <end position="23"/>
    </location>
</feature>
<evidence type="ECO:0000256" key="1">
    <source>
        <dbReference type="SAM" id="MobiDB-lite"/>
    </source>
</evidence>
<dbReference type="Proteomes" id="UP000796761">
    <property type="component" value="Unassembled WGS sequence"/>
</dbReference>
<keyword evidence="3" id="KW-1185">Reference proteome</keyword>
<evidence type="ECO:0000313" key="3">
    <source>
        <dbReference type="Proteomes" id="UP000796761"/>
    </source>
</evidence>